<sequence>MSNSTVSSLTSHAARRLVGKVALVTGGASGIGETIVRLFQRHGAKACIADVNDKLGKQLVESLDAANTCFVHCDVTKEDDVASAVDSTVEKFGSVDIMVNNAGIADIAGADIRGVDLASFKRVLDINVAGVLLGIKHAARVMVPQKSGNIVNMSSMVAAIGGIGPHGYTASKHAVLGLMENAAADLGEHGIRVNCVSPYAIAGGMGLSHLPKGEKREEALQGYREFVGKIANLQGVELTMEDVANAVLFLASDDARYISGMNLLVDGAFTRVNHQFRVQKPNQNLPQ</sequence>
<evidence type="ECO:0000313" key="2">
    <source>
        <dbReference type="Proteomes" id="UP001164539"/>
    </source>
</evidence>
<protein>
    <submittedName>
        <fullName evidence="1">Xanthoxin dehydrogenase</fullName>
    </submittedName>
</protein>
<comment type="caution">
    <text evidence="1">The sequence shown here is derived from an EMBL/GenBank/DDBJ whole genome shotgun (WGS) entry which is preliminary data.</text>
</comment>
<accession>A0ACC1XKT1</accession>
<keyword evidence="2" id="KW-1185">Reference proteome</keyword>
<reference evidence="1 2" key="1">
    <citation type="journal article" date="2023" name="Science">
        <title>Complex scaffold remodeling in plant triterpene biosynthesis.</title>
        <authorList>
            <person name="De La Pena R."/>
            <person name="Hodgson H."/>
            <person name="Liu J.C."/>
            <person name="Stephenson M.J."/>
            <person name="Martin A.C."/>
            <person name="Owen C."/>
            <person name="Harkess A."/>
            <person name="Leebens-Mack J."/>
            <person name="Jimenez L.E."/>
            <person name="Osbourn A."/>
            <person name="Sattely E.S."/>
        </authorList>
    </citation>
    <scope>NUCLEOTIDE SEQUENCE [LARGE SCALE GENOMIC DNA]</scope>
    <source>
        <strain evidence="2">cv. JPN11</strain>
        <tissue evidence="1">Leaf</tissue>
    </source>
</reference>
<name>A0ACC1XKT1_MELAZ</name>
<dbReference type="EMBL" id="CM051402">
    <property type="protein sequence ID" value="KAJ4711518.1"/>
    <property type="molecule type" value="Genomic_DNA"/>
</dbReference>
<proteinExistence type="predicted"/>
<dbReference type="Proteomes" id="UP001164539">
    <property type="component" value="Chromosome 9"/>
</dbReference>
<gene>
    <name evidence="1" type="ORF">OWV82_017528</name>
</gene>
<organism evidence="1 2">
    <name type="scientific">Melia azedarach</name>
    <name type="common">Chinaberry tree</name>
    <dbReference type="NCBI Taxonomy" id="155640"/>
    <lineage>
        <taxon>Eukaryota</taxon>
        <taxon>Viridiplantae</taxon>
        <taxon>Streptophyta</taxon>
        <taxon>Embryophyta</taxon>
        <taxon>Tracheophyta</taxon>
        <taxon>Spermatophyta</taxon>
        <taxon>Magnoliopsida</taxon>
        <taxon>eudicotyledons</taxon>
        <taxon>Gunneridae</taxon>
        <taxon>Pentapetalae</taxon>
        <taxon>rosids</taxon>
        <taxon>malvids</taxon>
        <taxon>Sapindales</taxon>
        <taxon>Meliaceae</taxon>
        <taxon>Melia</taxon>
    </lineage>
</organism>
<evidence type="ECO:0000313" key="1">
    <source>
        <dbReference type="EMBL" id="KAJ4711518.1"/>
    </source>
</evidence>